<keyword evidence="1" id="KW-0812">Transmembrane</keyword>
<dbReference type="STRING" id="690566.Sphch_0454"/>
<keyword evidence="1" id="KW-0472">Membrane</keyword>
<gene>
    <name evidence="2" type="ORF">Sphch_0454</name>
</gene>
<keyword evidence="1" id="KW-1133">Transmembrane helix</keyword>
<dbReference type="Proteomes" id="UP000007150">
    <property type="component" value="Chromosome 1"/>
</dbReference>
<dbReference type="AlphaFoldDB" id="F6EWY8"/>
<feature type="transmembrane region" description="Helical" evidence="1">
    <location>
        <begin position="335"/>
        <end position="357"/>
    </location>
</feature>
<feature type="transmembrane region" description="Helical" evidence="1">
    <location>
        <begin position="363"/>
        <end position="386"/>
    </location>
</feature>
<reference evidence="2 3" key="1">
    <citation type="submission" date="2011-05" db="EMBL/GenBank/DDBJ databases">
        <title>Complete sequence of chromosome 1 of Sphingobium chlorophenolicum L-1.</title>
        <authorList>
            <consortium name="US DOE Joint Genome Institute"/>
            <person name="Lucas S."/>
            <person name="Han J."/>
            <person name="Lapidus A."/>
            <person name="Cheng J.-F."/>
            <person name="Goodwin L."/>
            <person name="Pitluck S."/>
            <person name="Peters L."/>
            <person name="Daligault H."/>
            <person name="Han C."/>
            <person name="Tapia R."/>
            <person name="Land M."/>
            <person name="Hauser L."/>
            <person name="Kyrpides N."/>
            <person name="Ivanova N."/>
            <person name="Pagani I."/>
            <person name="Turner P."/>
            <person name="Copley S."/>
            <person name="Woyke T."/>
        </authorList>
    </citation>
    <scope>NUCLEOTIDE SEQUENCE [LARGE SCALE GENOMIC DNA]</scope>
    <source>
        <strain evidence="2 3">L-1</strain>
    </source>
</reference>
<evidence type="ECO:0000313" key="2">
    <source>
        <dbReference type="EMBL" id="AEG48151.1"/>
    </source>
</evidence>
<organism evidence="2 3">
    <name type="scientific">Sphingobium chlorophenolicum L-1</name>
    <dbReference type="NCBI Taxonomy" id="690566"/>
    <lineage>
        <taxon>Bacteria</taxon>
        <taxon>Pseudomonadati</taxon>
        <taxon>Pseudomonadota</taxon>
        <taxon>Alphaproteobacteria</taxon>
        <taxon>Sphingomonadales</taxon>
        <taxon>Sphingomonadaceae</taxon>
        <taxon>Sphingobium</taxon>
    </lineage>
</organism>
<feature type="transmembrane region" description="Helical" evidence="1">
    <location>
        <begin position="167"/>
        <end position="191"/>
    </location>
</feature>
<dbReference type="SUPFAM" id="SSF103473">
    <property type="entry name" value="MFS general substrate transporter"/>
    <property type="match status" value="1"/>
</dbReference>
<dbReference type="EMBL" id="CP002798">
    <property type="protein sequence ID" value="AEG48151.1"/>
    <property type="molecule type" value="Genomic_DNA"/>
</dbReference>
<dbReference type="KEGG" id="sch:Sphch_0454"/>
<dbReference type="Gene3D" id="1.20.1250.20">
    <property type="entry name" value="MFS general substrate transporter like domains"/>
    <property type="match status" value="1"/>
</dbReference>
<feature type="transmembrane region" description="Helical" evidence="1">
    <location>
        <begin position="58"/>
        <end position="75"/>
    </location>
</feature>
<feature type="transmembrane region" description="Helical" evidence="1">
    <location>
        <begin position="245"/>
        <end position="268"/>
    </location>
</feature>
<feature type="transmembrane region" description="Helical" evidence="1">
    <location>
        <begin position="17"/>
        <end position="38"/>
    </location>
</feature>
<name>F6EWY8_SPHCR</name>
<feature type="transmembrane region" description="Helical" evidence="1">
    <location>
        <begin position="82"/>
        <end position="102"/>
    </location>
</feature>
<proteinExistence type="predicted"/>
<accession>F6EWY8</accession>
<feature type="transmembrane region" description="Helical" evidence="1">
    <location>
        <begin position="212"/>
        <end position="233"/>
    </location>
</feature>
<keyword evidence="3" id="KW-1185">Reference proteome</keyword>
<evidence type="ECO:0000313" key="3">
    <source>
        <dbReference type="Proteomes" id="UP000007150"/>
    </source>
</evidence>
<feature type="transmembrane region" description="Helical" evidence="1">
    <location>
        <begin position="142"/>
        <end position="161"/>
    </location>
</feature>
<dbReference type="HOGENOM" id="CLU_681340_0_0_5"/>
<dbReference type="RefSeq" id="WP_013846417.1">
    <property type="nucleotide sequence ID" value="NC_015593.1"/>
</dbReference>
<sequence>MNIVDDDKGVHRDVPPLGIVTIVAVFLLAGLGQIVSYITPFTLTALMKGYGLSQGRAAVAVSVEIGSLAVAMLFASRRVKTLNLRFAATAGTLVALAGQAITLMGTSYAGLLVARGACGLGTGFMIAVAYSVISRSPAPARLFTYQSAFLGFLVVLLFAFMPQLQALIGPAAQFLGLAIGLVIALPFALTIKQMPVPSENVELRASRKSSMFWLVVICVVLFGSGSNALWLHFETMGELRGVTFSGLAITTIVSAGTMMLAPAVSLAAFRHVGGFRPIIIGNIIQMIVIAADLLIDSAPLFIASALVLNFIIAVQLVYARILAADMDSSGSMASGVGGADFAGTFVGPLIGGLFIVHATENQWFVAAILSALLTSIIVAIGSGRILSGEKSDGRLTIGSPNTAL</sequence>
<dbReference type="InterPro" id="IPR036259">
    <property type="entry name" value="MFS_trans_sf"/>
</dbReference>
<protein>
    <submittedName>
        <fullName evidence="2">Major facilitator superfamily MFS_1</fullName>
    </submittedName>
</protein>
<feature type="transmembrane region" description="Helical" evidence="1">
    <location>
        <begin position="275"/>
        <end position="295"/>
    </location>
</feature>
<evidence type="ECO:0000256" key="1">
    <source>
        <dbReference type="SAM" id="Phobius"/>
    </source>
</evidence>
<feature type="transmembrane region" description="Helical" evidence="1">
    <location>
        <begin position="301"/>
        <end position="323"/>
    </location>
</feature>
<feature type="transmembrane region" description="Helical" evidence="1">
    <location>
        <begin position="108"/>
        <end position="130"/>
    </location>
</feature>